<evidence type="ECO:0000313" key="3">
    <source>
        <dbReference type="Proteomes" id="UP001396334"/>
    </source>
</evidence>
<feature type="compositionally biased region" description="Acidic residues" evidence="1">
    <location>
        <begin position="148"/>
        <end position="168"/>
    </location>
</feature>
<proteinExistence type="predicted"/>
<dbReference type="EMBL" id="JBBPBN010000006">
    <property type="protein sequence ID" value="KAK9035026.1"/>
    <property type="molecule type" value="Genomic_DNA"/>
</dbReference>
<comment type="caution">
    <text evidence="2">The sequence shown here is derived from an EMBL/GenBank/DDBJ whole genome shotgun (WGS) entry which is preliminary data.</text>
</comment>
<reference evidence="2 3" key="1">
    <citation type="journal article" date="2024" name="G3 (Bethesda)">
        <title>Genome assembly of Hibiscus sabdariffa L. provides insights into metabolisms of medicinal natural products.</title>
        <authorList>
            <person name="Kim T."/>
        </authorList>
    </citation>
    <scope>NUCLEOTIDE SEQUENCE [LARGE SCALE GENOMIC DNA]</scope>
    <source>
        <strain evidence="2">TK-2024</strain>
        <tissue evidence="2">Old leaves</tissue>
    </source>
</reference>
<organism evidence="2 3">
    <name type="scientific">Hibiscus sabdariffa</name>
    <name type="common">roselle</name>
    <dbReference type="NCBI Taxonomy" id="183260"/>
    <lineage>
        <taxon>Eukaryota</taxon>
        <taxon>Viridiplantae</taxon>
        <taxon>Streptophyta</taxon>
        <taxon>Embryophyta</taxon>
        <taxon>Tracheophyta</taxon>
        <taxon>Spermatophyta</taxon>
        <taxon>Magnoliopsida</taxon>
        <taxon>eudicotyledons</taxon>
        <taxon>Gunneridae</taxon>
        <taxon>Pentapetalae</taxon>
        <taxon>rosids</taxon>
        <taxon>malvids</taxon>
        <taxon>Malvales</taxon>
        <taxon>Malvaceae</taxon>
        <taxon>Malvoideae</taxon>
        <taxon>Hibiscus</taxon>
    </lineage>
</organism>
<protein>
    <submittedName>
        <fullName evidence="2">Uncharacterized protein</fullName>
    </submittedName>
</protein>
<dbReference type="Proteomes" id="UP001396334">
    <property type="component" value="Unassembled WGS sequence"/>
</dbReference>
<accession>A0ABR2TC06</accession>
<evidence type="ECO:0000313" key="2">
    <source>
        <dbReference type="EMBL" id="KAK9035026.1"/>
    </source>
</evidence>
<feature type="region of interest" description="Disordered" evidence="1">
    <location>
        <begin position="124"/>
        <end position="174"/>
    </location>
</feature>
<name>A0ABR2TC06_9ROSI</name>
<sequence>MVAPCRPLEIPNFTIKKKKKKKTLLSRLLVSCFPPSLGDSRGDLVTLTYDSSSDLGRSVATKCKILQQRCKGKVVHASLFGVGARETLVIGIVYNANKLAVLVALRSAIYKIGILYKNKYDRSSKRPMTKADGGGNDDESNKSNSEVHDDEEVASVEDEDEDEDEDDNIQQWNF</sequence>
<keyword evidence="3" id="KW-1185">Reference proteome</keyword>
<gene>
    <name evidence="2" type="ORF">V6N11_077077</name>
</gene>
<evidence type="ECO:0000256" key="1">
    <source>
        <dbReference type="SAM" id="MobiDB-lite"/>
    </source>
</evidence>